<reference evidence="2" key="1">
    <citation type="submission" date="2019-11" db="EMBL/GenBank/DDBJ databases">
        <title>Leishmania tarentolae CDS.</title>
        <authorList>
            <person name="Goto Y."/>
            <person name="Yamagishi J."/>
        </authorList>
    </citation>
    <scope>NUCLEOTIDE SEQUENCE [LARGE SCALE GENOMIC DNA]</scope>
    <source>
        <strain evidence="2">Parrot Tar II</strain>
    </source>
</reference>
<feature type="region of interest" description="Disordered" evidence="1">
    <location>
        <begin position="520"/>
        <end position="552"/>
    </location>
</feature>
<evidence type="ECO:0000256" key="1">
    <source>
        <dbReference type="SAM" id="MobiDB-lite"/>
    </source>
</evidence>
<dbReference type="AlphaFoldDB" id="A0A640KT97"/>
<name>A0A640KT97_LEITA</name>
<dbReference type="VEuPathDB" id="TriTrypDB:LtaPh_3417000"/>
<evidence type="ECO:0000313" key="3">
    <source>
        <dbReference type="Proteomes" id="UP000419144"/>
    </source>
</evidence>
<feature type="compositionally biased region" description="Low complexity" evidence="1">
    <location>
        <begin position="520"/>
        <end position="533"/>
    </location>
</feature>
<gene>
    <name evidence="2" type="ORF">LtaPh_3417000</name>
</gene>
<accession>A0A640KT97</accession>
<sequence>MRLRALCRRKGVPFLATGVPRAGPFRVTSTSKTTTEAPWMPTCTATVLKASHRWCSTRGLNAAPNEEGAISPCHACLSAESMQASTSRTNYGTAHLTTSIKELLQHRQQIISVYMDLLVDRRVQYRDQLLLSSLSSVQADMQVLLRQLMVSHTEADANATQVPKEAPPQVTPDTVRRLKETWTRINGATAHSGNAAARHAYFSEVRDCYATLICSGLLRAESEVRLILSEMHSTDLIEPDSSFYEALFVALWTLDDVRESALATGEQPAAGSRQAPEIVAGEMRQLRRSVVGDLAGYYMGHALAQVSTSSVSMTSSAPMHTAVRPETWEVFFATLANCQPAPKLMTLWWARLLGWLDDQAPCVSVKESISPRNKGEGAAKEAPVPYHAAHALLAWCAQSRQMEEALKYFHVINQRGVTLHTTTPHVSVPAELGEDLTRAGCLTSLSTHPSVQQLQLSLLVKLMASAKSVKMDGGLRALVVRDVQRQVSPDVLFTAPWAAINDLIAGLSVPSAMQLLRRCSSSPSAQTGSSTLSNRRSSEEDSTLDDDVTVGAAGKGRENREVPFFVWASLLRRCCHEHMQDEAESLFAFLRKKFAITAQEKRELIEIMMRMYTTMHPADFSSAMDVFLQHVLRTPEGEPTVKPDAVLYGLLVKGADSRNAAMMVFLEACAAGVALTEEMFEALMGSTQYKTVASLSRKLPHDYAASSLDAQLKIPANADAHLRREEALRARGKPLYDSTGDAG</sequence>
<protein>
    <submittedName>
        <fullName evidence="2">Uncharacterized protein</fullName>
    </submittedName>
</protein>
<comment type="caution">
    <text evidence="2">The sequence shown here is derived from an EMBL/GenBank/DDBJ whole genome shotgun (WGS) entry which is preliminary data.</text>
</comment>
<proteinExistence type="predicted"/>
<dbReference type="OrthoDB" id="272249at2759"/>
<keyword evidence="3" id="KW-1185">Reference proteome</keyword>
<dbReference type="EMBL" id="BLBS01000054">
    <property type="protein sequence ID" value="GET92244.1"/>
    <property type="molecule type" value="Genomic_DNA"/>
</dbReference>
<evidence type="ECO:0000313" key="2">
    <source>
        <dbReference type="EMBL" id="GET92244.1"/>
    </source>
</evidence>
<dbReference type="Proteomes" id="UP000419144">
    <property type="component" value="Unassembled WGS sequence"/>
</dbReference>
<organism evidence="2 3">
    <name type="scientific">Leishmania tarentolae</name>
    <name type="common">Sauroleishmania tarentolae</name>
    <dbReference type="NCBI Taxonomy" id="5689"/>
    <lineage>
        <taxon>Eukaryota</taxon>
        <taxon>Discoba</taxon>
        <taxon>Euglenozoa</taxon>
        <taxon>Kinetoplastea</taxon>
        <taxon>Metakinetoplastina</taxon>
        <taxon>Trypanosomatida</taxon>
        <taxon>Trypanosomatidae</taxon>
        <taxon>Leishmaniinae</taxon>
        <taxon>Leishmania</taxon>
        <taxon>lizard Leishmania</taxon>
    </lineage>
</organism>